<accession>A0A412BWP6</accession>
<evidence type="ECO:0008006" key="3">
    <source>
        <dbReference type="Google" id="ProtNLM"/>
    </source>
</evidence>
<name>A0A412BWP6_MEDGN</name>
<dbReference type="AlphaFoldDB" id="A0A412BWP6"/>
<protein>
    <recommendedName>
        <fullName evidence="3">Reverse transcriptase domain-containing protein</fullName>
    </recommendedName>
</protein>
<sequence>MDYNNIYNFKNPIRHFINIDNIIFPTSPASIDIDDTCWTKPIKFTIRKNDNSFRTLKLPNIISLTCAYEHFKTFPHFDDPQQLDTSHKRLSVRLNTGDFAIGEYDVQLENDFEELCVYDNLIKLDIKEFYGRLYTHYLDFNGLPDRYITNMNFGATNGLIMGNYLSLYFAEQHLAKISYVLENALVEQNIVCDFTYFSDDFYFFCNKEDVSKIIQIFYSVLDQFDLQGNENKYEIWDYEKFNSYNVIARYWKKLIAHCNTHYSSESSQNKLVFINQIVYRISQLYDEKQKRVFINNFFKTKYFRTLNLEKFITKEYDYHQLCYIFRTSPESLLYCIDKFSYMNNFDKNKVKKFFKIRFKESLKTSFHEEQLYYFYAISELGLTDILAENTELVLCSKNQVLISYYLSIHLFSEQDINTLKNNTDEAYWFQNYHLILYTPNLLTDLENSILSYLIPEKCRPVPNEKSSAVRRRTTYMEFYKENLSNGKELIQNINDIEIAIHEYLDLRFEEEENLFFQ</sequence>
<evidence type="ECO:0000313" key="2">
    <source>
        <dbReference type="Proteomes" id="UP000286137"/>
    </source>
</evidence>
<comment type="caution">
    <text evidence="1">The sequence shown here is derived from an EMBL/GenBank/DDBJ whole genome shotgun (WGS) entry which is preliminary data.</text>
</comment>
<reference evidence="1 2" key="1">
    <citation type="submission" date="2018-08" db="EMBL/GenBank/DDBJ databases">
        <title>A genome reference for cultivated species of the human gut microbiota.</title>
        <authorList>
            <person name="Zou Y."/>
            <person name="Xue W."/>
            <person name="Luo G."/>
        </authorList>
    </citation>
    <scope>NUCLEOTIDE SEQUENCE [LARGE SCALE GENOMIC DNA]</scope>
    <source>
        <strain evidence="1 2">AF27-4BH</strain>
    </source>
</reference>
<dbReference type="EMBL" id="QRTJ01000027">
    <property type="protein sequence ID" value="RGQ65132.1"/>
    <property type="molecule type" value="Genomic_DNA"/>
</dbReference>
<organism evidence="1 2">
    <name type="scientific">Mediterraneibacter gnavus</name>
    <name type="common">Ruminococcus gnavus</name>
    <dbReference type="NCBI Taxonomy" id="33038"/>
    <lineage>
        <taxon>Bacteria</taxon>
        <taxon>Bacillati</taxon>
        <taxon>Bacillota</taxon>
        <taxon>Clostridia</taxon>
        <taxon>Lachnospirales</taxon>
        <taxon>Lachnospiraceae</taxon>
        <taxon>Mediterraneibacter</taxon>
    </lineage>
</organism>
<proteinExistence type="predicted"/>
<dbReference type="Proteomes" id="UP000286137">
    <property type="component" value="Unassembled WGS sequence"/>
</dbReference>
<gene>
    <name evidence="1" type="ORF">DWY88_12295</name>
</gene>
<evidence type="ECO:0000313" key="1">
    <source>
        <dbReference type="EMBL" id="RGQ65132.1"/>
    </source>
</evidence>